<organism evidence="1">
    <name type="scientific">Amphimedon queenslandica</name>
    <name type="common">Sponge</name>
    <dbReference type="NCBI Taxonomy" id="400682"/>
    <lineage>
        <taxon>Eukaryota</taxon>
        <taxon>Metazoa</taxon>
        <taxon>Porifera</taxon>
        <taxon>Demospongiae</taxon>
        <taxon>Heteroscleromorpha</taxon>
        <taxon>Haplosclerida</taxon>
        <taxon>Niphatidae</taxon>
        <taxon>Amphimedon</taxon>
    </lineage>
</organism>
<dbReference type="EnsemblMetazoa" id="Aqu2.1.38915_001">
    <property type="protein sequence ID" value="Aqu2.1.38915_001"/>
    <property type="gene ID" value="Aqu2.1.38915"/>
</dbReference>
<sequence>MATFPHFDIVRGVAIDPMLGIYGGVTKALISLWFDTCHHSQPWYCQSKLLKVNERLQKILPTYETTKCTTSLDQRKYWKASEYQYFLQFYSLPCMRDVLPGDRYATINMHYLLHLTDMIMESVSAIQFPSFRVV</sequence>
<name>A0A1X7VF30_AMPQE</name>
<proteinExistence type="predicted"/>
<protein>
    <submittedName>
        <fullName evidence="1">Uncharacterized protein</fullName>
    </submittedName>
</protein>
<dbReference type="PANTHER" id="PTHR46579:SF1">
    <property type="entry name" value="F5_8 TYPE C DOMAIN-CONTAINING PROTEIN"/>
    <property type="match status" value="1"/>
</dbReference>
<accession>A0A1X7VF30</accession>
<dbReference type="AlphaFoldDB" id="A0A1X7VF30"/>
<evidence type="ECO:0000313" key="1">
    <source>
        <dbReference type="EnsemblMetazoa" id="Aqu2.1.38915_001"/>
    </source>
</evidence>
<dbReference type="PANTHER" id="PTHR46579">
    <property type="entry name" value="F5/8 TYPE C DOMAIN-CONTAINING PROTEIN-RELATED"/>
    <property type="match status" value="1"/>
</dbReference>
<dbReference type="InParanoid" id="A0A1X7VF30"/>
<reference evidence="1" key="1">
    <citation type="submission" date="2017-05" db="UniProtKB">
        <authorList>
            <consortium name="EnsemblMetazoa"/>
        </authorList>
    </citation>
    <scope>IDENTIFICATION</scope>
</reference>